<dbReference type="AlphaFoldDB" id="A0AA87TE48"/>
<accession>A0AA87TE48</accession>
<reference evidence="2 3" key="1">
    <citation type="submission" date="2013-04" db="EMBL/GenBank/DDBJ databases">
        <title>The Genome Sequence of Treponema medium ATCC 700293.</title>
        <authorList>
            <consortium name="The Broad Institute Genomics Platform"/>
            <person name="Earl A."/>
            <person name="Ward D."/>
            <person name="Feldgarden M."/>
            <person name="Gevers D."/>
            <person name="Leonetti C."/>
            <person name="Blanton J.M."/>
            <person name="Dewhirst F.E."/>
            <person name="Izard J."/>
            <person name="Walker B."/>
            <person name="Young S."/>
            <person name="Zeng Q."/>
            <person name="Gargeya S."/>
            <person name="Fitzgerald M."/>
            <person name="Haas B."/>
            <person name="Abouelleil A."/>
            <person name="Allen A.W."/>
            <person name="Alvarado L."/>
            <person name="Arachchi H.M."/>
            <person name="Berlin A.M."/>
            <person name="Chapman S.B."/>
            <person name="Gainer-Dewar J."/>
            <person name="Goldberg J."/>
            <person name="Griggs A."/>
            <person name="Gujja S."/>
            <person name="Hansen M."/>
            <person name="Howarth C."/>
            <person name="Imamovic A."/>
            <person name="Ireland A."/>
            <person name="Larimer J."/>
            <person name="McCowan C."/>
            <person name="Murphy C."/>
            <person name="Pearson M."/>
            <person name="Poon T.W."/>
            <person name="Priest M."/>
            <person name="Roberts A."/>
            <person name="Saif S."/>
            <person name="Shea T."/>
            <person name="Sisk P."/>
            <person name="Sykes S."/>
            <person name="Wortman J."/>
            <person name="Nusbaum C."/>
            <person name="Birren B."/>
        </authorList>
    </citation>
    <scope>NUCLEOTIDE SEQUENCE [LARGE SCALE GENOMIC DNA]</scope>
    <source>
        <strain evidence="2 3">ATCC 700293</strain>
    </source>
</reference>
<evidence type="ECO:0000256" key="1">
    <source>
        <dbReference type="SAM" id="MobiDB-lite"/>
    </source>
</evidence>
<proteinExistence type="predicted"/>
<dbReference type="RefSeq" id="WP_016523931.1">
    <property type="nucleotide sequence ID" value="NZ_KE332517.1"/>
</dbReference>
<dbReference type="Proteomes" id="UP000014634">
    <property type="component" value="Unassembled WGS sequence"/>
</dbReference>
<dbReference type="EMBL" id="ATFE01000014">
    <property type="protein sequence ID" value="EPF27870.1"/>
    <property type="molecule type" value="Genomic_DNA"/>
</dbReference>
<protein>
    <submittedName>
        <fullName evidence="2">Uncharacterized protein</fullName>
    </submittedName>
</protein>
<feature type="region of interest" description="Disordered" evidence="1">
    <location>
        <begin position="1"/>
        <end position="23"/>
    </location>
</feature>
<comment type="caution">
    <text evidence="2">The sequence shown here is derived from an EMBL/GenBank/DDBJ whole genome shotgun (WGS) entry which is preliminary data.</text>
</comment>
<name>A0AA87TE48_TREMD</name>
<evidence type="ECO:0000313" key="3">
    <source>
        <dbReference type="Proteomes" id="UP000014634"/>
    </source>
</evidence>
<sequence>MIEKTFKTLSGKGAGHNSNTDRPEIVNDLIDSFVEKLDRFAL</sequence>
<gene>
    <name evidence="2" type="ORF">HMPREF9195_02000</name>
</gene>
<organism evidence="2 3">
    <name type="scientific">Treponema medium ATCC 700293</name>
    <dbReference type="NCBI Taxonomy" id="1125700"/>
    <lineage>
        <taxon>Bacteria</taxon>
        <taxon>Pseudomonadati</taxon>
        <taxon>Spirochaetota</taxon>
        <taxon>Spirochaetia</taxon>
        <taxon>Spirochaetales</taxon>
        <taxon>Treponemataceae</taxon>
        <taxon>Treponema</taxon>
    </lineage>
</organism>
<evidence type="ECO:0000313" key="2">
    <source>
        <dbReference type="EMBL" id="EPF27870.1"/>
    </source>
</evidence>